<dbReference type="InParanoid" id="A0A6I9TZ52"/>
<evidence type="ECO:0000313" key="4">
    <source>
        <dbReference type="RefSeq" id="XP_011090422.1"/>
    </source>
</evidence>
<name>A0A6I9TZ52_SESIN</name>
<accession>A0A6I9TZ52</accession>
<dbReference type="PANTHER" id="PTHR34566">
    <property type="entry name" value="ALTERED INHERITANCE OF MITOCHONDRIA PROTEIN"/>
    <property type="match status" value="1"/>
</dbReference>
<dbReference type="FunCoup" id="A0A6I9TZ52">
    <property type="interactions" value="1679"/>
</dbReference>
<feature type="domain" description="DUF8204" evidence="2">
    <location>
        <begin position="69"/>
        <end position="160"/>
    </location>
</feature>
<proteinExistence type="predicted"/>
<gene>
    <name evidence="4" type="primary">LOC105171105</name>
</gene>
<dbReference type="Pfam" id="PF26631">
    <property type="entry name" value="DUF8204"/>
    <property type="match status" value="1"/>
</dbReference>
<feature type="compositionally biased region" description="Polar residues" evidence="1">
    <location>
        <begin position="47"/>
        <end position="69"/>
    </location>
</feature>
<dbReference type="GeneID" id="105171105"/>
<evidence type="ECO:0000313" key="3">
    <source>
        <dbReference type="Proteomes" id="UP000504604"/>
    </source>
</evidence>
<evidence type="ECO:0000256" key="1">
    <source>
        <dbReference type="SAM" id="MobiDB-lite"/>
    </source>
</evidence>
<feature type="region of interest" description="Disordered" evidence="1">
    <location>
        <begin position="1"/>
        <end position="69"/>
    </location>
</feature>
<keyword evidence="3" id="KW-1185">Reference proteome</keyword>
<protein>
    <submittedName>
        <fullName evidence="4">Uncharacterized protein LOC105171105 isoform X1</fullName>
    </submittedName>
</protein>
<sequence>MAEERMKGEEEKRIPRAEMAESPTAESIIASVNSKAEDSNQLKQNDRSASPSSLTKNTNPADATSNGNKAKSCKGCLYYSSRFKADSRNPLCVGLTRSLPSVPQHMVGQSEMEASKEGRNLADFRYACVGYSLYSDHKEQASKGRQTQTELPVCVGLEVLVDRRVNASDSTHIHNKEDGNGLPQHRLPKPTNPTGDEFFSRFTRNANLVANGVVKNIRKVGNQIKQSLDDILYPYRRRPK</sequence>
<dbReference type="Proteomes" id="UP000504604">
    <property type="component" value="Linkage group LG9"/>
</dbReference>
<dbReference type="OrthoDB" id="510712at2759"/>
<dbReference type="AlphaFoldDB" id="A0A6I9TZ52"/>
<dbReference type="KEGG" id="sind:105171105"/>
<dbReference type="RefSeq" id="XP_011090422.1">
    <property type="nucleotide sequence ID" value="XM_011092120.2"/>
</dbReference>
<reference evidence="4" key="1">
    <citation type="submission" date="2025-08" db="UniProtKB">
        <authorList>
            <consortium name="RefSeq"/>
        </authorList>
    </citation>
    <scope>IDENTIFICATION</scope>
</reference>
<feature type="compositionally biased region" description="Basic and acidic residues" evidence="1">
    <location>
        <begin position="1"/>
        <end position="19"/>
    </location>
</feature>
<dbReference type="PANTHER" id="PTHR34566:SF2">
    <property type="entry name" value="ALTERED INHERITANCE OF MITOCHONDRIA PROTEIN"/>
    <property type="match status" value="1"/>
</dbReference>
<feature type="compositionally biased region" description="Basic and acidic residues" evidence="1">
    <location>
        <begin position="35"/>
        <end position="46"/>
    </location>
</feature>
<dbReference type="InterPro" id="IPR058517">
    <property type="entry name" value="DUF8204"/>
</dbReference>
<organism evidence="3 4">
    <name type="scientific">Sesamum indicum</name>
    <name type="common">Oriental sesame</name>
    <name type="synonym">Sesamum orientale</name>
    <dbReference type="NCBI Taxonomy" id="4182"/>
    <lineage>
        <taxon>Eukaryota</taxon>
        <taxon>Viridiplantae</taxon>
        <taxon>Streptophyta</taxon>
        <taxon>Embryophyta</taxon>
        <taxon>Tracheophyta</taxon>
        <taxon>Spermatophyta</taxon>
        <taxon>Magnoliopsida</taxon>
        <taxon>eudicotyledons</taxon>
        <taxon>Gunneridae</taxon>
        <taxon>Pentapetalae</taxon>
        <taxon>asterids</taxon>
        <taxon>lamiids</taxon>
        <taxon>Lamiales</taxon>
        <taxon>Pedaliaceae</taxon>
        <taxon>Sesamum</taxon>
    </lineage>
</organism>
<evidence type="ECO:0000259" key="2">
    <source>
        <dbReference type="Pfam" id="PF26631"/>
    </source>
</evidence>